<accession>A0A1J9R8S8</accession>
<comment type="caution">
    <text evidence="1">The sequence shown here is derived from an EMBL/GenBank/DDBJ whole genome shotgun (WGS) entry which is preliminary data.</text>
</comment>
<dbReference type="EMBL" id="LGTZ01000570">
    <property type="protein sequence ID" value="OJD24396.1"/>
    <property type="molecule type" value="Genomic_DNA"/>
</dbReference>
<dbReference type="Proteomes" id="UP000242791">
    <property type="component" value="Unassembled WGS sequence"/>
</dbReference>
<gene>
    <name evidence="1" type="ORF">ACJ73_04244</name>
</gene>
<sequence>MYPSHFKDRLETVTIDLQPDPEPFLNSANSGELSGKLRLLGAELSQPAVARTAQKVRSADPASMCWMRVIIIVNSDGLKGHLTVAVSPEARLNQPVASLLPPCPEDATFLRALAPRSLD</sequence>
<evidence type="ECO:0000313" key="2">
    <source>
        <dbReference type="Proteomes" id="UP000242791"/>
    </source>
</evidence>
<protein>
    <submittedName>
        <fullName evidence="1">Uncharacterized protein</fullName>
    </submittedName>
</protein>
<dbReference type="VEuPathDB" id="FungiDB:ACJ73_04244"/>
<organism evidence="1 2">
    <name type="scientific">Blastomyces percursus</name>
    <dbReference type="NCBI Taxonomy" id="1658174"/>
    <lineage>
        <taxon>Eukaryota</taxon>
        <taxon>Fungi</taxon>
        <taxon>Dikarya</taxon>
        <taxon>Ascomycota</taxon>
        <taxon>Pezizomycotina</taxon>
        <taxon>Eurotiomycetes</taxon>
        <taxon>Eurotiomycetidae</taxon>
        <taxon>Onygenales</taxon>
        <taxon>Ajellomycetaceae</taxon>
        <taxon>Blastomyces</taxon>
    </lineage>
</organism>
<proteinExistence type="predicted"/>
<evidence type="ECO:0000313" key="1">
    <source>
        <dbReference type="EMBL" id="OJD24396.1"/>
    </source>
</evidence>
<name>A0A1J9R8S8_9EURO</name>
<dbReference type="AlphaFoldDB" id="A0A1J9R8S8"/>
<reference evidence="1 2" key="1">
    <citation type="submission" date="2015-08" db="EMBL/GenBank/DDBJ databases">
        <title>Emmonsia species relationships and genome sequence.</title>
        <authorList>
            <person name="Cuomo C.A."/>
            <person name="Schwartz I.S."/>
            <person name="Kenyon C."/>
            <person name="De Hoog G.S."/>
            <person name="Govender N.P."/>
            <person name="Botha A."/>
            <person name="Moreno L."/>
            <person name="De Vries M."/>
            <person name="Munoz J.F."/>
            <person name="Stielow J.B."/>
        </authorList>
    </citation>
    <scope>NUCLEOTIDE SEQUENCE [LARGE SCALE GENOMIC DNA]</scope>
    <source>
        <strain evidence="1 2">EI222</strain>
    </source>
</reference>
<keyword evidence="2" id="KW-1185">Reference proteome</keyword>